<dbReference type="EC" id="3.1.3.27" evidence="1"/>
<evidence type="ECO:0000256" key="2">
    <source>
        <dbReference type="SAM" id="Phobius"/>
    </source>
</evidence>
<dbReference type="GO" id="GO:0009395">
    <property type="term" value="P:phospholipid catabolic process"/>
    <property type="evidence" value="ECO:0007669"/>
    <property type="project" value="UniProtKB-KW"/>
</dbReference>
<dbReference type="GO" id="GO:0008962">
    <property type="term" value="F:phosphatidylglycerophosphatase activity"/>
    <property type="evidence" value="ECO:0007669"/>
    <property type="project" value="UniProtKB-EC"/>
</dbReference>
<reference evidence="4 5" key="1">
    <citation type="journal article" date="2000" name="Arch. Microbiol.">
        <title>Rhodobaca bogoriensis gen. nov. and sp. nov., an alkaliphilic purple nonsulfur bacterium from African Rift Valley soda lakes.</title>
        <authorList>
            <person name="Milford A.D."/>
            <person name="Achenbach L.A."/>
            <person name="Jung D.O."/>
            <person name="Madigan M.T."/>
        </authorList>
    </citation>
    <scope>NUCLEOTIDE SEQUENCE [LARGE SCALE GENOMIC DNA]</scope>
    <source>
        <strain evidence="4 5">2376</strain>
    </source>
</reference>
<keyword evidence="1" id="KW-1003">Cell membrane</keyword>
<keyword evidence="1 2" id="KW-0472">Membrane</keyword>
<evidence type="ECO:0000313" key="4">
    <source>
        <dbReference type="EMBL" id="NYS23661.1"/>
    </source>
</evidence>
<dbReference type="GO" id="GO:0006655">
    <property type="term" value="P:phosphatidylglycerol biosynthetic process"/>
    <property type="evidence" value="ECO:0007669"/>
    <property type="project" value="UniProtKB-UniPathway"/>
</dbReference>
<keyword evidence="1" id="KW-0595">Phospholipid degradation</keyword>
<dbReference type="Pfam" id="PF04608">
    <property type="entry name" value="PgpA"/>
    <property type="match status" value="1"/>
</dbReference>
<sequence>MSWSRLLATFFGAGLLRPAPGTWGTLAALPVAWALHVLGGFWLLAAATVAVSALGWWVTVIETRGLEDPDPSEIVIDEVAGMWLALWPVSLGAMMQGVAITALWPGWVVAFLAFRFFDITKLGPVGWADRLHTPLGVMLDDLIAGVFAALVVVAAAALAHGVLMG</sequence>
<evidence type="ECO:0000313" key="5">
    <source>
        <dbReference type="Proteomes" id="UP000529417"/>
    </source>
</evidence>
<dbReference type="InterPro" id="IPR026037">
    <property type="entry name" value="PgpA"/>
</dbReference>
<keyword evidence="1" id="KW-0997">Cell inner membrane</keyword>
<comment type="subcellular location">
    <subcellularLocation>
        <location evidence="1">Cell inner membrane</location>
        <topology evidence="1">Multi-pass membrane protein</topology>
    </subcellularLocation>
</comment>
<keyword evidence="1" id="KW-0479">Metal-binding</keyword>
<comment type="function">
    <text evidence="1">Lipid phosphatase which dephosphorylates phosphatidylglycerophosphate (PGP) to phosphatidylglycerol (PG).</text>
</comment>
<dbReference type="EMBL" id="JACBXS010000002">
    <property type="protein sequence ID" value="NYS23661.1"/>
    <property type="molecule type" value="Genomic_DNA"/>
</dbReference>
<comment type="cofactor">
    <cofactor evidence="1">
        <name>Mg(2+)</name>
        <dbReference type="ChEBI" id="CHEBI:18420"/>
    </cofactor>
</comment>
<dbReference type="Proteomes" id="UP000529417">
    <property type="component" value="Unassembled WGS sequence"/>
</dbReference>
<evidence type="ECO:0000259" key="3">
    <source>
        <dbReference type="Pfam" id="PF04608"/>
    </source>
</evidence>
<comment type="caution">
    <text evidence="4">The sequence shown here is derived from an EMBL/GenBank/DDBJ whole genome shotgun (WGS) entry which is preliminary data.</text>
</comment>
<name>A0A7Z0KXI2_9RHOB</name>
<proteinExistence type="predicted"/>
<dbReference type="SUPFAM" id="SSF101307">
    <property type="entry name" value="YutG-like"/>
    <property type="match status" value="1"/>
</dbReference>
<dbReference type="InterPro" id="IPR007686">
    <property type="entry name" value="YutG/PgpA"/>
</dbReference>
<comment type="pathway">
    <text evidence="1">Phospholipid metabolism; phosphatidylglycerol biosynthesis; phosphatidylglycerol from CDP-diacylglycerol: step 2/2.</text>
</comment>
<keyword evidence="1 2" id="KW-0812">Transmembrane</keyword>
<dbReference type="UniPathway" id="UPA00084">
    <property type="reaction ID" value="UER00504"/>
</dbReference>
<evidence type="ECO:0000256" key="1">
    <source>
        <dbReference type="PIRNR" id="PIRNR006162"/>
    </source>
</evidence>
<dbReference type="PANTHER" id="PTHR36305">
    <property type="entry name" value="PHOSPHATIDYLGLYCEROPHOSPHATASE A"/>
    <property type="match status" value="1"/>
</dbReference>
<keyword evidence="1" id="KW-0378">Hydrolase</keyword>
<feature type="transmembrane region" description="Helical" evidence="2">
    <location>
        <begin position="31"/>
        <end position="58"/>
    </location>
</feature>
<gene>
    <name evidence="4" type="ORF">HUK65_01555</name>
</gene>
<dbReference type="AlphaFoldDB" id="A0A7Z0KXI2"/>
<dbReference type="InterPro" id="IPR036681">
    <property type="entry name" value="PgpA-like_sf"/>
</dbReference>
<dbReference type="CDD" id="cd06971">
    <property type="entry name" value="PgpA"/>
    <property type="match status" value="1"/>
</dbReference>
<dbReference type="PIRSF" id="PIRSF006162">
    <property type="entry name" value="PgpA"/>
    <property type="match status" value="1"/>
</dbReference>
<comment type="catalytic activity">
    <reaction evidence="1">
        <text>a 1,2-diacyl-sn-glycero-3-phospho-(1'-sn-glycero-3'-phosphate) + H2O = a 1,2-diacyl-sn-glycero-3-phospho-(1'-sn-glycerol) + phosphate</text>
        <dbReference type="Rhea" id="RHEA:33751"/>
        <dbReference type="ChEBI" id="CHEBI:15377"/>
        <dbReference type="ChEBI" id="CHEBI:43474"/>
        <dbReference type="ChEBI" id="CHEBI:60110"/>
        <dbReference type="ChEBI" id="CHEBI:64716"/>
        <dbReference type="EC" id="3.1.3.27"/>
    </reaction>
</comment>
<keyword evidence="1" id="KW-0460">Magnesium</keyword>
<organism evidence="4 5">
    <name type="scientific">Rhabdonatronobacter sediminivivens</name>
    <dbReference type="NCBI Taxonomy" id="2743469"/>
    <lineage>
        <taxon>Bacteria</taxon>
        <taxon>Pseudomonadati</taxon>
        <taxon>Pseudomonadota</taxon>
        <taxon>Alphaproteobacteria</taxon>
        <taxon>Rhodobacterales</taxon>
        <taxon>Paracoccaceae</taxon>
        <taxon>Rhabdonatronobacter</taxon>
    </lineage>
</organism>
<accession>A0A7Z0KXI2</accession>
<dbReference type="PANTHER" id="PTHR36305:SF1">
    <property type="entry name" value="PHOSPHATIDYLGLYCEROPHOSPHATASE A"/>
    <property type="match status" value="1"/>
</dbReference>
<feature type="transmembrane region" description="Helical" evidence="2">
    <location>
        <begin position="97"/>
        <end position="117"/>
    </location>
</feature>
<dbReference type="RefSeq" id="WP_179904362.1">
    <property type="nucleotide sequence ID" value="NZ_JACBXS010000002.1"/>
</dbReference>
<keyword evidence="5" id="KW-1185">Reference proteome</keyword>
<feature type="transmembrane region" description="Helical" evidence="2">
    <location>
        <begin position="142"/>
        <end position="163"/>
    </location>
</feature>
<feature type="domain" description="YutG/PgpA" evidence="3">
    <location>
        <begin position="7"/>
        <end position="155"/>
    </location>
</feature>
<keyword evidence="1" id="KW-0442">Lipid degradation</keyword>
<dbReference type="GO" id="GO:0046872">
    <property type="term" value="F:metal ion binding"/>
    <property type="evidence" value="ECO:0007669"/>
    <property type="project" value="UniProtKB-KW"/>
</dbReference>
<dbReference type="GO" id="GO:0005886">
    <property type="term" value="C:plasma membrane"/>
    <property type="evidence" value="ECO:0007669"/>
    <property type="project" value="UniProtKB-SubCell"/>
</dbReference>
<keyword evidence="2" id="KW-1133">Transmembrane helix</keyword>
<keyword evidence="1" id="KW-1208">Phospholipid metabolism</keyword>
<protein>
    <recommendedName>
        <fullName evidence="1">Phosphatidylglycerophosphatase A</fullName>
        <ecNumber evidence="1">3.1.3.27</ecNumber>
    </recommendedName>
    <alternativeName>
        <fullName evidence="1">Phosphatidylglycerolphosphate phosphatase A</fullName>
    </alternativeName>
</protein>
<keyword evidence="1" id="KW-0443">Lipid metabolism</keyword>